<accession>A0A955L226</accession>
<organism evidence="3 4">
    <name type="scientific">Candidatus Dojkabacteria bacterium</name>
    <dbReference type="NCBI Taxonomy" id="2099670"/>
    <lineage>
        <taxon>Bacteria</taxon>
        <taxon>Candidatus Dojkabacteria</taxon>
    </lineage>
</organism>
<dbReference type="SUPFAM" id="SSF53474">
    <property type="entry name" value="alpha/beta-Hydrolases"/>
    <property type="match status" value="1"/>
</dbReference>
<keyword evidence="1 3" id="KW-0378">Hydrolase</keyword>
<reference evidence="3" key="2">
    <citation type="journal article" date="2021" name="Microbiome">
        <title>Successional dynamics and alternative stable states in a saline activated sludge microbial community over 9 years.</title>
        <authorList>
            <person name="Wang Y."/>
            <person name="Ye J."/>
            <person name="Ju F."/>
            <person name="Liu L."/>
            <person name="Boyd J.A."/>
            <person name="Deng Y."/>
            <person name="Parks D.H."/>
            <person name="Jiang X."/>
            <person name="Yin X."/>
            <person name="Woodcroft B.J."/>
            <person name="Tyson G.W."/>
            <person name="Hugenholtz P."/>
            <person name="Polz M.F."/>
            <person name="Zhang T."/>
        </authorList>
    </citation>
    <scope>NUCLEOTIDE SEQUENCE</scope>
    <source>
        <strain evidence="3">HKST-UBA13</strain>
    </source>
</reference>
<proteinExistence type="predicted"/>
<dbReference type="PANTHER" id="PTHR43798">
    <property type="entry name" value="MONOACYLGLYCEROL LIPASE"/>
    <property type="match status" value="1"/>
</dbReference>
<evidence type="ECO:0000259" key="2">
    <source>
        <dbReference type="Pfam" id="PF12697"/>
    </source>
</evidence>
<dbReference type="AlphaFoldDB" id="A0A955L226"/>
<feature type="domain" description="AB hydrolase-1" evidence="2">
    <location>
        <begin position="9"/>
        <end position="229"/>
    </location>
</feature>
<comment type="caution">
    <text evidence="3">The sequence shown here is derived from an EMBL/GenBank/DDBJ whole genome shotgun (WGS) entry which is preliminary data.</text>
</comment>
<gene>
    <name evidence="3" type="ORF">KC678_04260</name>
</gene>
<sequence length="236" mass="26713">MEENSKSQLILLHGWGGSRKSLAALTDELSSKYFCHILEMPGHGSTPEMNFPWEMVDYASWLEEYLQENDISSYSLLGHSFGGKIILEAVSSGLLKPEEIILIDSNGIKPKNSLKKTFFKLIALIYRPFRNSILGEAIKKYIYKYIIRESDYVKTSGMLKESFKLFNEQHYDTKLQNISVPTIIIWGKDDAVTPLWMGQKLNSGIAGSKLFVIDGTHGIPLQKPHEVAEIILNNTK</sequence>
<dbReference type="GO" id="GO:0016787">
    <property type="term" value="F:hydrolase activity"/>
    <property type="evidence" value="ECO:0007669"/>
    <property type="project" value="UniProtKB-KW"/>
</dbReference>
<dbReference type="EMBL" id="JAGQLJ010000106">
    <property type="protein sequence ID" value="MCA9381452.1"/>
    <property type="molecule type" value="Genomic_DNA"/>
</dbReference>
<dbReference type="PANTHER" id="PTHR43798:SF31">
    <property type="entry name" value="AB HYDROLASE SUPERFAMILY PROTEIN YCLE"/>
    <property type="match status" value="1"/>
</dbReference>
<evidence type="ECO:0000313" key="4">
    <source>
        <dbReference type="Proteomes" id="UP000775877"/>
    </source>
</evidence>
<dbReference type="InterPro" id="IPR000073">
    <property type="entry name" value="AB_hydrolase_1"/>
</dbReference>
<dbReference type="PRINTS" id="PR00111">
    <property type="entry name" value="ABHYDROLASE"/>
</dbReference>
<protein>
    <submittedName>
        <fullName evidence="3">Alpha/beta hydrolase</fullName>
    </submittedName>
</protein>
<name>A0A955L226_9BACT</name>
<dbReference type="InterPro" id="IPR029058">
    <property type="entry name" value="AB_hydrolase_fold"/>
</dbReference>
<evidence type="ECO:0000256" key="1">
    <source>
        <dbReference type="ARBA" id="ARBA00022801"/>
    </source>
</evidence>
<dbReference type="Pfam" id="PF12697">
    <property type="entry name" value="Abhydrolase_6"/>
    <property type="match status" value="1"/>
</dbReference>
<reference evidence="3" key="1">
    <citation type="submission" date="2020-04" db="EMBL/GenBank/DDBJ databases">
        <authorList>
            <person name="Zhang T."/>
        </authorList>
    </citation>
    <scope>NUCLEOTIDE SEQUENCE</scope>
    <source>
        <strain evidence="3">HKST-UBA13</strain>
    </source>
</reference>
<dbReference type="Proteomes" id="UP000775877">
    <property type="component" value="Unassembled WGS sequence"/>
</dbReference>
<dbReference type="GO" id="GO:0016020">
    <property type="term" value="C:membrane"/>
    <property type="evidence" value="ECO:0007669"/>
    <property type="project" value="TreeGrafter"/>
</dbReference>
<dbReference type="Gene3D" id="3.40.50.1820">
    <property type="entry name" value="alpha/beta hydrolase"/>
    <property type="match status" value="1"/>
</dbReference>
<evidence type="ECO:0000313" key="3">
    <source>
        <dbReference type="EMBL" id="MCA9381452.1"/>
    </source>
</evidence>
<dbReference type="InterPro" id="IPR050266">
    <property type="entry name" value="AB_hydrolase_sf"/>
</dbReference>